<proteinExistence type="inferred from homology"/>
<comment type="caution">
    <text evidence="9">The sequence shown here is derived from an EMBL/GenBank/DDBJ whole genome shotgun (WGS) entry which is preliminary data.</text>
</comment>
<name>A0A2T5C2K1_9BACT</name>
<evidence type="ECO:0000256" key="8">
    <source>
        <dbReference type="NCBIfam" id="TIGR00188"/>
    </source>
</evidence>
<dbReference type="EC" id="3.1.26.5" evidence="7 8"/>
<dbReference type="EMBL" id="QAAD01000006">
    <property type="protein sequence ID" value="PTN08983.1"/>
    <property type="molecule type" value="Genomic_DNA"/>
</dbReference>
<dbReference type="RefSeq" id="WP_107821902.1">
    <property type="nucleotide sequence ID" value="NZ_OY782574.1"/>
</dbReference>
<dbReference type="SUPFAM" id="SSF54211">
    <property type="entry name" value="Ribosomal protein S5 domain 2-like"/>
    <property type="match status" value="1"/>
</dbReference>
<dbReference type="Gene3D" id="3.30.230.10">
    <property type="match status" value="1"/>
</dbReference>
<keyword evidence="3 7" id="KW-0540">Nuclease</keyword>
<dbReference type="InterPro" id="IPR000100">
    <property type="entry name" value="RNase_P"/>
</dbReference>
<evidence type="ECO:0000256" key="1">
    <source>
        <dbReference type="ARBA" id="ARBA00002663"/>
    </source>
</evidence>
<organism evidence="9 10">
    <name type="scientific">Mangrovibacterium marinum</name>
    <dbReference type="NCBI Taxonomy" id="1639118"/>
    <lineage>
        <taxon>Bacteria</taxon>
        <taxon>Pseudomonadati</taxon>
        <taxon>Bacteroidota</taxon>
        <taxon>Bacteroidia</taxon>
        <taxon>Marinilabiliales</taxon>
        <taxon>Prolixibacteraceae</taxon>
        <taxon>Mangrovibacterium</taxon>
    </lineage>
</organism>
<protein>
    <recommendedName>
        <fullName evidence="7 8">Ribonuclease P protein component</fullName>
        <shortName evidence="7">RNase P protein</shortName>
        <shortName evidence="7">RNaseP protein</shortName>
        <ecNumber evidence="7 8">3.1.26.5</ecNumber>
    </recommendedName>
    <alternativeName>
        <fullName evidence="7">Protein C5</fullName>
    </alternativeName>
</protein>
<dbReference type="HAMAP" id="MF_00227">
    <property type="entry name" value="RNase_P"/>
    <property type="match status" value="1"/>
</dbReference>
<dbReference type="GO" id="GO:0042781">
    <property type="term" value="F:3'-tRNA processing endoribonuclease activity"/>
    <property type="evidence" value="ECO:0007669"/>
    <property type="project" value="TreeGrafter"/>
</dbReference>
<keyword evidence="6 7" id="KW-0694">RNA-binding</keyword>
<dbReference type="Proteomes" id="UP000243525">
    <property type="component" value="Unassembled WGS sequence"/>
</dbReference>
<dbReference type="Pfam" id="PF00825">
    <property type="entry name" value="Ribonuclease_P"/>
    <property type="match status" value="1"/>
</dbReference>
<gene>
    <name evidence="7" type="primary">rnpA</name>
    <name evidence="9" type="ORF">C8N47_10681</name>
</gene>
<dbReference type="PROSITE" id="PS00648">
    <property type="entry name" value="RIBONUCLEASE_P"/>
    <property type="match status" value="1"/>
</dbReference>
<evidence type="ECO:0000256" key="6">
    <source>
        <dbReference type="ARBA" id="ARBA00022884"/>
    </source>
</evidence>
<evidence type="ECO:0000256" key="7">
    <source>
        <dbReference type="HAMAP-Rule" id="MF_00227"/>
    </source>
</evidence>
<dbReference type="AlphaFoldDB" id="A0A2T5C2K1"/>
<reference evidence="9 10" key="1">
    <citation type="submission" date="2018-04" db="EMBL/GenBank/DDBJ databases">
        <title>Genomic Encyclopedia of Archaeal and Bacterial Type Strains, Phase II (KMG-II): from individual species to whole genera.</title>
        <authorList>
            <person name="Goeker M."/>
        </authorList>
    </citation>
    <scope>NUCLEOTIDE SEQUENCE [LARGE SCALE GENOMIC DNA]</scope>
    <source>
        <strain evidence="9 10">DSM 28823</strain>
    </source>
</reference>
<evidence type="ECO:0000256" key="5">
    <source>
        <dbReference type="ARBA" id="ARBA00022801"/>
    </source>
</evidence>
<dbReference type="GO" id="GO:0000049">
    <property type="term" value="F:tRNA binding"/>
    <property type="evidence" value="ECO:0007669"/>
    <property type="project" value="UniProtKB-UniRule"/>
</dbReference>
<dbReference type="InterPro" id="IPR020568">
    <property type="entry name" value="Ribosomal_Su5_D2-typ_SF"/>
</dbReference>
<comment type="similarity">
    <text evidence="7">Belongs to the RnpA family.</text>
</comment>
<evidence type="ECO:0000256" key="4">
    <source>
        <dbReference type="ARBA" id="ARBA00022759"/>
    </source>
</evidence>
<evidence type="ECO:0000313" key="9">
    <source>
        <dbReference type="EMBL" id="PTN08983.1"/>
    </source>
</evidence>
<comment type="catalytic activity">
    <reaction evidence="7">
        <text>Endonucleolytic cleavage of RNA, removing 5'-extranucleotides from tRNA precursor.</text>
        <dbReference type="EC" id="3.1.26.5"/>
    </reaction>
</comment>
<dbReference type="OrthoDB" id="1524972at2"/>
<keyword evidence="10" id="KW-1185">Reference proteome</keyword>
<evidence type="ECO:0000256" key="3">
    <source>
        <dbReference type="ARBA" id="ARBA00022722"/>
    </source>
</evidence>
<dbReference type="GO" id="GO:0001682">
    <property type="term" value="P:tRNA 5'-leader removal"/>
    <property type="evidence" value="ECO:0007669"/>
    <property type="project" value="UniProtKB-UniRule"/>
</dbReference>
<sequence>MGEFCLSKSDRLHSKKLIGELFEQGESFFVFPLKVVFLKASFDDGKAVKAAFSVSKRNFKRAVKRNYLKRLMREAYRLNRPALSSFLDERGEQLSVMFIYAAKELRDYQTVEKGMLKALDKLKLMLGDPE</sequence>
<evidence type="ECO:0000313" key="10">
    <source>
        <dbReference type="Proteomes" id="UP000243525"/>
    </source>
</evidence>
<keyword evidence="2 7" id="KW-0819">tRNA processing</keyword>
<dbReference type="GO" id="GO:0004526">
    <property type="term" value="F:ribonuclease P activity"/>
    <property type="evidence" value="ECO:0007669"/>
    <property type="project" value="UniProtKB-UniRule"/>
</dbReference>
<dbReference type="NCBIfam" id="TIGR00188">
    <property type="entry name" value="rnpA"/>
    <property type="match status" value="1"/>
</dbReference>
<comment type="function">
    <text evidence="1 7">RNaseP catalyzes the removal of the 5'-leader sequence from pre-tRNA to produce the mature 5'-terminus. It can also cleave other RNA substrates such as 4.5S RNA. The protein component plays an auxiliary but essential role in vivo by binding to the 5'-leader sequence and broadening the substrate specificity of the ribozyme.</text>
</comment>
<dbReference type="PANTHER" id="PTHR33992:SF1">
    <property type="entry name" value="RIBONUCLEASE P PROTEIN COMPONENT"/>
    <property type="match status" value="1"/>
</dbReference>
<dbReference type="InterPro" id="IPR014721">
    <property type="entry name" value="Ribsml_uS5_D2-typ_fold_subgr"/>
</dbReference>
<dbReference type="GO" id="GO:0030677">
    <property type="term" value="C:ribonuclease P complex"/>
    <property type="evidence" value="ECO:0007669"/>
    <property type="project" value="TreeGrafter"/>
</dbReference>
<comment type="subunit">
    <text evidence="7">Consists of a catalytic RNA component (M1 or rnpB) and a protein subunit.</text>
</comment>
<keyword evidence="5 7" id="KW-0378">Hydrolase</keyword>
<accession>A0A2T5C2K1</accession>
<keyword evidence="4 7" id="KW-0255">Endonuclease</keyword>
<dbReference type="InterPro" id="IPR020539">
    <property type="entry name" value="RNase_P_CS"/>
</dbReference>
<evidence type="ECO:0000256" key="2">
    <source>
        <dbReference type="ARBA" id="ARBA00022694"/>
    </source>
</evidence>
<dbReference type="PANTHER" id="PTHR33992">
    <property type="entry name" value="RIBONUCLEASE P PROTEIN COMPONENT"/>
    <property type="match status" value="1"/>
</dbReference>